<dbReference type="GO" id="GO:0008270">
    <property type="term" value="F:zinc ion binding"/>
    <property type="evidence" value="ECO:0007669"/>
    <property type="project" value="UniProtKB-KW"/>
</dbReference>
<feature type="compositionally biased region" description="Polar residues" evidence="7">
    <location>
        <begin position="1"/>
        <end position="11"/>
    </location>
</feature>
<dbReference type="InterPro" id="IPR050784">
    <property type="entry name" value="IAP"/>
</dbReference>
<feature type="region of interest" description="Disordered" evidence="7">
    <location>
        <begin position="136"/>
        <end position="159"/>
    </location>
</feature>
<dbReference type="CDD" id="cd00022">
    <property type="entry name" value="BIR"/>
    <property type="match status" value="1"/>
</dbReference>
<keyword evidence="3" id="KW-0479">Metal-binding</keyword>
<dbReference type="PROSITE" id="PS50089">
    <property type="entry name" value="ZF_RING_2"/>
    <property type="match status" value="1"/>
</dbReference>
<dbReference type="InterPro" id="IPR001841">
    <property type="entry name" value="Znf_RING"/>
</dbReference>
<evidence type="ECO:0000256" key="2">
    <source>
        <dbReference type="ARBA" id="ARBA00022703"/>
    </source>
</evidence>
<evidence type="ECO:0000256" key="3">
    <source>
        <dbReference type="ARBA" id="ARBA00022723"/>
    </source>
</evidence>
<dbReference type="Pfam" id="PF13920">
    <property type="entry name" value="zf-C3HC4_3"/>
    <property type="match status" value="1"/>
</dbReference>
<dbReference type="GO" id="GO:0051726">
    <property type="term" value="P:regulation of cell cycle"/>
    <property type="evidence" value="ECO:0007669"/>
    <property type="project" value="TreeGrafter"/>
</dbReference>
<dbReference type="GO" id="GO:0061630">
    <property type="term" value="F:ubiquitin protein ligase activity"/>
    <property type="evidence" value="ECO:0007669"/>
    <property type="project" value="TreeGrafter"/>
</dbReference>
<dbReference type="GO" id="GO:0005634">
    <property type="term" value="C:nucleus"/>
    <property type="evidence" value="ECO:0007669"/>
    <property type="project" value="TreeGrafter"/>
</dbReference>
<dbReference type="GO" id="GO:0006915">
    <property type="term" value="P:apoptotic process"/>
    <property type="evidence" value="ECO:0007669"/>
    <property type="project" value="UniProtKB-KW"/>
</dbReference>
<sequence>MEADSTRSTTTLRKEIRESKGNSDEGKALFPCQKPITASMALFPARIRTFISWPQHLVAATAVVIAQAGFFYLQERDRVKCYYCNGGLQNWKKDDDPWFEHAKWFPHCEHVLHCKGIEYVEEIGRQFPNIKRPVMPGSSKSVQQLANGNGNRNHEDEGSSFNSELHRFLESKVAKDVEVLGFSKENIAKVGTRRYKQYRNFFSDASDLISALIDLEDETKSCNETQNSLTCQLKNLHLYEEAPCPSNNVSNTSLQTAIVPVSKDGTLKQKVVKRPNHQNNDLSEQLLSLRQDNLCKICLDRKINCVMMNCRHMCCCLECAASVKRCPICREKLVSIFKFYR</sequence>
<feature type="compositionally biased region" description="Polar residues" evidence="7">
    <location>
        <begin position="138"/>
        <end position="151"/>
    </location>
</feature>
<dbReference type="Gene3D" id="3.30.40.10">
    <property type="entry name" value="Zinc/RING finger domain, C3HC4 (zinc finger)"/>
    <property type="match status" value="1"/>
</dbReference>
<feature type="domain" description="RING-type" evidence="8">
    <location>
        <begin position="295"/>
        <end position="330"/>
    </location>
</feature>
<evidence type="ECO:0000256" key="7">
    <source>
        <dbReference type="SAM" id="MobiDB-lite"/>
    </source>
</evidence>
<gene>
    <name evidence="9" type="primary">Birc3-006</name>
</gene>
<dbReference type="FunFam" id="1.10.1170.10:FF:000003">
    <property type="entry name" value="E3 ubiquitin-protein ligase XIAP"/>
    <property type="match status" value="1"/>
</dbReference>
<dbReference type="PANTHER" id="PTHR10044">
    <property type="entry name" value="INHIBITOR OF APOPTOSIS"/>
    <property type="match status" value="1"/>
</dbReference>
<evidence type="ECO:0000259" key="8">
    <source>
        <dbReference type="PROSITE" id="PS50089"/>
    </source>
</evidence>
<dbReference type="Gene3D" id="1.10.1170.10">
    <property type="entry name" value="Inhibitor Of Apoptosis Protein (2mihbC-IAP-1), Chain A"/>
    <property type="match status" value="1"/>
</dbReference>
<protein>
    <submittedName>
        <fullName evidence="9">Baculoviral IAP repeat-containing protein 3</fullName>
    </submittedName>
</protein>
<dbReference type="Gene3D" id="1.10.8.10">
    <property type="entry name" value="DNA helicase RuvA subunit, C-terminal domain"/>
    <property type="match status" value="1"/>
</dbReference>
<keyword evidence="5" id="KW-0862">Zinc</keyword>
<dbReference type="AlphaFoldDB" id="A0A6F9D883"/>
<dbReference type="SUPFAM" id="SSF57924">
    <property type="entry name" value="Inhibitor of apoptosis (IAP) repeat"/>
    <property type="match status" value="1"/>
</dbReference>
<evidence type="ECO:0000256" key="5">
    <source>
        <dbReference type="ARBA" id="ARBA00022833"/>
    </source>
</evidence>
<dbReference type="EMBL" id="LR783336">
    <property type="protein sequence ID" value="CAB3225643.1"/>
    <property type="molecule type" value="mRNA"/>
</dbReference>
<accession>A0A6F9D883</accession>
<dbReference type="GO" id="GO:0043066">
    <property type="term" value="P:negative regulation of apoptotic process"/>
    <property type="evidence" value="ECO:0007669"/>
    <property type="project" value="TreeGrafter"/>
</dbReference>
<comment type="similarity">
    <text evidence="1">Belongs to the IAP family.</text>
</comment>
<dbReference type="GO" id="GO:0031398">
    <property type="term" value="P:positive regulation of protein ubiquitination"/>
    <property type="evidence" value="ECO:0007669"/>
    <property type="project" value="TreeGrafter"/>
</dbReference>
<evidence type="ECO:0000256" key="6">
    <source>
        <dbReference type="PROSITE-ProRule" id="PRU00175"/>
    </source>
</evidence>
<evidence type="ECO:0000256" key="4">
    <source>
        <dbReference type="ARBA" id="ARBA00022771"/>
    </source>
</evidence>
<dbReference type="Pfam" id="PF00653">
    <property type="entry name" value="BIR"/>
    <property type="match status" value="1"/>
</dbReference>
<keyword evidence="2" id="KW-0053">Apoptosis</keyword>
<name>A0A6F9D883_9ASCI</name>
<proteinExistence type="evidence at transcript level"/>
<feature type="compositionally biased region" description="Basic and acidic residues" evidence="7">
    <location>
        <begin position="12"/>
        <end position="26"/>
    </location>
</feature>
<keyword evidence="4 6" id="KW-0863">Zinc-finger</keyword>
<reference evidence="9" key="1">
    <citation type="submission" date="2020-04" db="EMBL/GenBank/DDBJ databases">
        <authorList>
            <person name="Neveu A P."/>
        </authorList>
    </citation>
    <scope>NUCLEOTIDE SEQUENCE</scope>
    <source>
        <tissue evidence="9">Whole embryo</tissue>
    </source>
</reference>
<dbReference type="InterPro" id="IPR013083">
    <property type="entry name" value="Znf_RING/FYVE/PHD"/>
</dbReference>
<feature type="region of interest" description="Disordered" evidence="7">
    <location>
        <begin position="1"/>
        <end position="26"/>
    </location>
</feature>
<dbReference type="GO" id="GO:0043027">
    <property type="term" value="F:cysteine-type endopeptidase inhibitor activity involved in apoptotic process"/>
    <property type="evidence" value="ECO:0007669"/>
    <property type="project" value="TreeGrafter"/>
</dbReference>
<evidence type="ECO:0000313" key="9">
    <source>
        <dbReference type="EMBL" id="CAB3225643.1"/>
    </source>
</evidence>
<evidence type="ECO:0000256" key="1">
    <source>
        <dbReference type="ARBA" id="ARBA00006672"/>
    </source>
</evidence>
<dbReference type="SMART" id="SM00238">
    <property type="entry name" value="BIR"/>
    <property type="match status" value="1"/>
</dbReference>
<dbReference type="InterPro" id="IPR001370">
    <property type="entry name" value="BIR_rpt"/>
</dbReference>
<dbReference type="PANTHER" id="PTHR10044:SF139">
    <property type="entry name" value="DEATH-ASSOCIATED INHIBITOR OF APOPTOSIS 2"/>
    <property type="match status" value="1"/>
</dbReference>
<dbReference type="PROSITE" id="PS50143">
    <property type="entry name" value="BIR_REPEAT_2"/>
    <property type="match status" value="1"/>
</dbReference>
<dbReference type="GO" id="GO:0005737">
    <property type="term" value="C:cytoplasm"/>
    <property type="evidence" value="ECO:0007669"/>
    <property type="project" value="TreeGrafter"/>
</dbReference>
<organism evidence="9">
    <name type="scientific">Phallusia mammillata</name>
    <dbReference type="NCBI Taxonomy" id="59560"/>
    <lineage>
        <taxon>Eukaryota</taxon>
        <taxon>Metazoa</taxon>
        <taxon>Chordata</taxon>
        <taxon>Tunicata</taxon>
        <taxon>Ascidiacea</taxon>
        <taxon>Phlebobranchia</taxon>
        <taxon>Ascidiidae</taxon>
        <taxon>Phallusia</taxon>
    </lineage>
</organism>